<name>A0ABT8EIU6_9BURK</name>
<accession>A0ABT8EIU6</accession>
<dbReference type="GO" id="GO:0032259">
    <property type="term" value="P:methylation"/>
    <property type="evidence" value="ECO:0007669"/>
    <property type="project" value="UniProtKB-KW"/>
</dbReference>
<protein>
    <submittedName>
        <fullName evidence="1">Class I SAM-dependent methyltransferase</fullName>
    </submittedName>
</protein>
<dbReference type="InterPro" id="IPR029063">
    <property type="entry name" value="SAM-dependent_MTases_sf"/>
</dbReference>
<sequence length="150" mass="17863">MWFNRQDERCLFGDMRHESIIVTDRTHREDGTRAVHIHPDVRFDFRRLPFADESFYHVVFDPPHLVRAGPRNWLAAKYGKLSTHWQDDLRAGFAECFRVLRPNCVLNFKWNETQIPVREILACTDAQPLYGHRGGRLNKTHWIVFMKESE</sequence>
<keyword evidence="1" id="KW-0808">Transferase</keyword>
<dbReference type="Gene3D" id="3.40.50.150">
    <property type="entry name" value="Vaccinia Virus protein VP39"/>
    <property type="match status" value="1"/>
</dbReference>
<keyword evidence="1" id="KW-0489">Methyltransferase</keyword>
<dbReference type="GO" id="GO:0008168">
    <property type="term" value="F:methyltransferase activity"/>
    <property type="evidence" value="ECO:0007669"/>
    <property type="project" value="UniProtKB-KW"/>
</dbReference>
<organism evidence="1 2">
    <name type="scientific">Alcaligenes endophyticus</name>
    <dbReference type="NCBI Taxonomy" id="1929088"/>
    <lineage>
        <taxon>Bacteria</taxon>
        <taxon>Pseudomonadati</taxon>
        <taxon>Pseudomonadota</taxon>
        <taxon>Betaproteobacteria</taxon>
        <taxon>Burkholderiales</taxon>
        <taxon>Alcaligenaceae</taxon>
        <taxon>Alcaligenes</taxon>
    </lineage>
</organism>
<gene>
    <name evidence="1" type="ORF">LMS43_07900</name>
</gene>
<evidence type="ECO:0000313" key="2">
    <source>
        <dbReference type="Proteomes" id="UP001168613"/>
    </source>
</evidence>
<dbReference type="Proteomes" id="UP001168613">
    <property type="component" value="Unassembled WGS sequence"/>
</dbReference>
<evidence type="ECO:0000313" key="1">
    <source>
        <dbReference type="EMBL" id="MDN4121206.1"/>
    </source>
</evidence>
<comment type="caution">
    <text evidence="1">The sequence shown here is derived from an EMBL/GenBank/DDBJ whole genome shotgun (WGS) entry which is preliminary data.</text>
</comment>
<dbReference type="EMBL" id="JAJHNU010000001">
    <property type="protein sequence ID" value="MDN4121206.1"/>
    <property type="molecule type" value="Genomic_DNA"/>
</dbReference>
<reference evidence="1" key="1">
    <citation type="submission" date="2021-11" db="EMBL/GenBank/DDBJ databases">
        <title>Draft genome sequence of Alcaligenes endophyticus type strain CCUG 75668T.</title>
        <authorList>
            <person name="Salva-Serra F."/>
            <person name="Duran R.E."/>
            <person name="Seeger M."/>
            <person name="Moore E.R.B."/>
            <person name="Jaen-Luchoro D."/>
        </authorList>
    </citation>
    <scope>NUCLEOTIDE SEQUENCE</scope>
    <source>
        <strain evidence="1">CCUG 75668</strain>
    </source>
</reference>
<dbReference type="SUPFAM" id="SSF53335">
    <property type="entry name" value="S-adenosyl-L-methionine-dependent methyltransferases"/>
    <property type="match status" value="1"/>
</dbReference>
<proteinExistence type="predicted"/>
<keyword evidence="2" id="KW-1185">Reference proteome</keyword>
<dbReference type="RefSeq" id="WP_266124907.1">
    <property type="nucleotide sequence ID" value="NZ_JAJHNU010000001.1"/>
</dbReference>